<gene>
    <name evidence="1" type="ORF">FK492_24740</name>
</gene>
<dbReference type="Proteomes" id="UP000319715">
    <property type="component" value="Unassembled WGS sequence"/>
</dbReference>
<organism evidence="1 2">
    <name type="scientific">Pantoea dispersa</name>
    <dbReference type="NCBI Taxonomy" id="59814"/>
    <lineage>
        <taxon>Bacteria</taxon>
        <taxon>Pseudomonadati</taxon>
        <taxon>Pseudomonadota</taxon>
        <taxon>Gammaproteobacteria</taxon>
        <taxon>Enterobacterales</taxon>
        <taxon>Erwiniaceae</taxon>
        <taxon>Pantoea</taxon>
    </lineage>
</organism>
<comment type="caution">
    <text evidence="1">The sequence shown here is derived from an EMBL/GenBank/DDBJ whole genome shotgun (WGS) entry which is preliminary data.</text>
</comment>
<feature type="non-terminal residue" evidence="1">
    <location>
        <position position="1"/>
    </location>
</feature>
<name>A0ABY2ZQA9_9GAMM</name>
<keyword evidence="2" id="KW-1185">Reference proteome</keyword>
<reference evidence="1 2" key="1">
    <citation type="submission" date="2019-06" db="EMBL/GenBank/DDBJ databases">
        <title>Pantoea dispersa Assembly.</title>
        <authorList>
            <person name="Wang J."/>
        </authorList>
    </citation>
    <scope>NUCLEOTIDE SEQUENCE [LARGE SCALE GENOMIC DNA]</scope>
    <source>
        <strain evidence="2">bio</strain>
    </source>
</reference>
<dbReference type="EMBL" id="VICF01000292">
    <property type="protein sequence ID" value="TQC54941.1"/>
    <property type="molecule type" value="Genomic_DNA"/>
</dbReference>
<evidence type="ECO:0000313" key="1">
    <source>
        <dbReference type="EMBL" id="TQC54941.1"/>
    </source>
</evidence>
<accession>A0ABY2ZQA9</accession>
<proteinExistence type="predicted"/>
<sequence length="28" mass="3530">TVGRNPFNEQYLKTKRERMDHLYQKDDF</sequence>
<evidence type="ECO:0000313" key="2">
    <source>
        <dbReference type="Proteomes" id="UP000319715"/>
    </source>
</evidence>
<protein>
    <submittedName>
        <fullName evidence="1">GTP cyclohydrolase II</fullName>
    </submittedName>
</protein>